<dbReference type="InterPro" id="IPR057739">
    <property type="entry name" value="Glyco_hydro_29_N"/>
</dbReference>
<evidence type="ECO:0000256" key="1">
    <source>
        <dbReference type="ARBA" id="ARBA00004071"/>
    </source>
</evidence>
<dbReference type="GO" id="GO:0006004">
    <property type="term" value="P:fucose metabolic process"/>
    <property type="evidence" value="ECO:0007669"/>
    <property type="project" value="InterPro"/>
</dbReference>
<dbReference type="InterPro" id="IPR000933">
    <property type="entry name" value="Glyco_hydro_29"/>
</dbReference>
<reference evidence="10 11" key="1">
    <citation type="submission" date="2024-04" db="EMBL/GenBank/DDBJ databases">
        <title>Novel genus in family Flammeovirgaceae.</title>
        <authorList>
            <person name="Nguyen T.H."/>
            <person name="Vuong T.Q."/>
            <person name="Le H."/>
            <person name="Kim S.-G."/>
        </authorList>
    </citation>
    <scope>NUCLEOTIDE SEQUENCE [LARGE SCALE GENOMIC DNA]</scope>
    <source>
        <strain evidence="10 11">JCM 23209</strain>
    </source>
</reference>
<dbReference type="PRINTS" id="PR00741">
    <property type="entry name" value="GLHYDRLASE29"/>
</dbReference>
<evidence type="ECO:0000256" key="2">
    <source>
        <dbReference type="ARBA" id="ARBA00007951"/>
    </source>
</evidence>
<evidence type="ECO:0000256" key="8">
    <source>
        <dbReference type="SAM" id="SignalP"/>
    </source>
</evidence>
<evidence type="ECO:0000259" key="9">
    <source>
        <dbReference type="Pfam" id="PF01120"/>
    </source>
</evidence>
<keyword evidence="6" id="KW-0326">Glycosidase</keyword>
<dbReference type="EMBL" id="JBDKWZ010000005">
    <property type="protein sequence ID" value="MEN7548260.1"/>
    <property type="molecule type" value="Genomic_DNA"/>
</dbReference>
<comment type="similarity">
    <text evidence="2">Belongs to the glycosyl hydrolase 29 family.</text>
</comment>
<dbReference type="SMART" id="SM00812">
    <property type="entry name" value="Alpha_L_fucos"/>
    <property type="match status" value="1"/>
</dbReference>
<keyword evidence="11" id="KW-1185">Reference proteome</keyword>
<dbReference type="GO" id="GO:0016139">
    <property type="term" value="P:glycoside catabolic process"/>
    <property type="evidence" value="ECO:0007669"/>
    <property type="project" value="TreeGrafter"/>
</dbReference>
<gene>
    <name evidence="10" type="ORF">AAG747_10105</name>
</gene>
<feature type="domain" description="Glycoside hydrolase family 29 N-terminal" evidence="9">
    <location>
        <begin position="21"/>
        <end position="334"/>
    </location>
</feature>
<dbReference type="EC" id="3.2.1.51" evidence="3"/>
<evidence type="ECO:0000256" key="7">
    <source>
        <dbReference type="PIRSR" id="PIRSR001092-1"/>
    </source>
</evidence>
<sequence>MRRIAIALLGITTLLFHFTASAQEIQEETAEQKAKRMAWFKDAKLGIFIHWGIYAVNGIDESWSFFNGYISHEDYMKQLDSFTAANYDPEAWAKLIKESGAQYAVITTRHHDGVALWDTQYGDLSIPKKSAAKRDVLAPFTKALQKNNLKVGLYYSLSDWSHPDYPLHLRDTYRYKNDPKRWEKYLTYMFGQMEELSTQYQPDLYWFDGDWEHSAEEWKSKELRQKLLTWRPNVILNSRLQGYGDYATPEQGVPVTAPKNPYWELCMTMNNSWGHQDNDLNYKTPSQVIRIFIDCITMGGNLLLDIGPKADGTIPEQQVHILKELGRWTNKHKEAIYETIGGIPHGHFYGPTNLSKDKKTLFLYLLHKPNGPIVIKGLKNKVNRIRIVGNGTKLGHKVIGKQYWSEVPGLLYIDVPEEDLDPTVTVIALQLKGEVDLYREDGKVIESN</sequence>
<dbReference type="InterPro" id="IPR017853">
    <property type="entry name" value="GH"/>
</dbReference>
<dbReference type="Gene3D" id="3.20.20.80">
    <property type="entry name" value="Glycosidases"/>
    <property type="match status" value="1"/>
</dbReference>
<feature type="chain" id="PRO_5043589347" description="alpha-L-fucosidase" evidence="8">
    <location>
        <begin position="23"/>
        <end position="448"/>
    </location>
</feature>
<dbReference type="Proteomes" id="UP001403385">
    <property type="component" value="Unassembled WGS sequence"/>
</dbReference>
<evidence type="ECO:0000256" key="6">
    <source>
        <dbReference type="ARBA" id="ARBA00023295"/>
    </source>
</evidence>
<dbReference type="AlphaFoldDB" id="A0AAW9RZ49"/>
<evidence type="ECO:0000256" key="5">
    <source>
        <dbReference type="ARBA" id="ARBA00022801"/>
    </source>
</evidence>
<evidence type="ECO:0000256" key="4">
    <source>
        <dbReference type="ARBA" id="ARBA00022729"/>
    </source>
</evidence>
<dbReference type="GO" id="GO:0005764">
    <property type="term" value="C:lysosome"/>
    <property type="evidence" value="ECO:0007669"/>
    <property type="project" value="TreeGrafter"/>
</dbReference>
<evidence type="ECO:0000313" key="10">
    <source>
        <dbReference type="EMBL" id="MEN7548260.1"/>
    </source>
</evidence>
<comment type="caution">
    <text evidence="10">The sequence shown here is derived from an EMBL/GenBank/DDBJ whole genome shotgun (WGS) entry which is preliminary data.</text>
</comment>
<dbReference type="RefSeq" id="WP_346821040.1">
    <property type="nucleotide sequence ID" value="NZ_JBDKWZ010000005.1"/>
</dbReference>
<comment type="function">
    <text evidence="1">Alpha-L-fucosidase is responsible for hydrolyzing the alpha-1,6-linked fucose joined to the reducing-end N-acetylglucosamine of the carbohydrate moieties of glycoproteins.</text>
</comment>
<keyword evidence="4 8" id="KW-0732">Signal</keyword>
<dbReference type="SUPFAM" id="SSF51445">
    <property type="entry name" value="(Trans)glycosidases"/>
    <property type="match status" value="1"/>
</dbReference>
<feature type="signal peptide" evidence="8">
    <location>
        <begin position="1"/>
        <end position="22"/>
    </location>
</feature>
<proteinExistence type="inferred from homology"/>
<dbReference type="PIRSF" id="PIRSF001092">
    <property type="entry name" value="Alpha-L-fucosidase"/>
    <property type="match status" value="1"/>
</dbReference>
<dbReference type="GO" id="GO:0004560">
    <property type="term" value="F:alpha-L-fucosidase activity"/>
    <property type="evidence" value="ECO:0007669"/>
    <property type="project" value="InterPro"/>
</dbReference>
<protein>
    <recommendedName>
        <fullName evidence="3">alpha-L-fucosidase</fullName>
        <ecNumber evidence="3">3.2.1.51</ecNumber>
    </recommendedName>
</protein>
<dbReference type="PANTHER" id="PTHR10030:SF37">
    <property type="entry name" value="ALPHA-L-FUCOSIDASE-RELATED"/>
    <property type="match status" value="1"/>
</dbReference>
<dbReference type="Pfam" id="PF01120">
    <property type="entry name" value="Alpha_L_fucos"/>
    <property type="match status" value="1"/>
</dbReference>
<evidence type="ECO:0000256" key="3">
    <source>
        <dbReference type="ARBA" id="ARBA00012662"/>
    </source>
</evidence>
<keyword evidence="5" id="KW-0378">Hydrolase</keyword>
<accession>A0AAW9RZ49</accession>
<organism evidence="10 11">
    <name type="scientific">Rapidithrix thailandica</name>
    <dbReference type="NCBI Taxonomy" id="413964"/>
    <lineage>
        <taxon>Bacteria</taxon>
        <taxon>Pseudomonadati</taxon>
        <taxon>Bacteroidota</taxon>
        <taxon>Cytophagia</taxon>
        <taxon>Cytophagales</taxon>
        <taxon>Flammeovirgaceae</taxon>
        <taxon>Rapidithrix</taxon>
    </lineage>
</organism>
<dbReference type="PANTHER" id="PTHR10030">
    <property type="entry name" value="ALPHA-L-FUCOSIDASE"/>
    <property type="match status" value="1"/>
</dbReference>
<name>A0AAW9RZ49_9BACT</name>
<dbReference type="InterPro" id="IPR016286">
    <property type="entry name" value="FUC_metazoa-typ"/>
</dbReference>
<evidence type="ECO:0000313" key="11">
    <source>
        <dbReference type="Proteomes" id="UP001403385"/>
    </source>
</evidence>
<feature type="site" description="May be important for catalysis" evidence="7">
    <location>
        <position position="266"/>
    </location>
</feature>